<proteinExistence type="predicted"/>
<dbReference type="AlphaFoldDB" id="A0A9X7P046"/>
<gene>
    <name evidence="1" type="ORF">C5U48_02615</name>
</gene>
<dbReference type="RefSeq" id="WP_105294538.1">
    <property type="nucleotide sequence ID" value="NZ_PUEV01000012.1"/>
</dbReference>
<evidence type="ECO:0000313" key="2">
    <source>
        <dbReference type="Proteomes" id="UP000237911"/>
    </source>
</evidence>
<organism evidence="1 2">
    <name type="scientific">Mycolicibacter virginiensis</name>
    <dbReference type="NCBI Taxonomy" id="1795032"/>
    <lineage>
        <taxon>Bacteria</taxon>
        <taxon>Bacillati</taxon>
        <taxon>Actinomycetota</taxon>
        <taxon>Actinomycetes</taxon>
        <taxon>Mycobacteriales</taxon>
        <taxon>Mycobacteriaceae</taxon>
        <taxon>Mycolicibacter</taxon>
    </lineage>
</organism>
<comment type="caution">
    <text evidence="1">The sequence shown here is derived from an EMBL/GenBank/DDBJ whole genome shotgun (WGS) entry which is preliminary data.</text>
</comment>
<evidence type="ECO:0000313" key="1">
    <source>
        <dbReference type="EMBL" id="PQM53722.1"/>
    </source>
</evidence>
<reference evidence="1 2" key="1">
    <citation type="submission" date="2018-02" db="EMBL/GenBank/DDBJ databases">
        <title>Draft genome sequence of Mycobacterium virginiense isolated from mud of a swine farm in Japan.</title>
        <authorList>
            <person name="Ohya K."/>
        </authorList>
    </citation>
    <scope>NUCLEOTIDE SEQUENCE [LARGE SCALE GENOMIC DNA]</scope>
    <source>
        <strain evidence="1 2">GF75</strain>
    </source>
</reference>
<dbReference type="EMBL" id="PUEV01000012">
    <property type="protein sequence ID" value="PQM53722.1"/>
    <property type="molecule type" value="Genomic_DNA"/>
</dbReference>
<protein>
    <submittedName>
        <fullName evidence="1">Uncharacterized protein</fullName>
    </submittedName>
</protein>
<keyword evidence="2" id="KW-1185">Reference proteome</keyword>
<dbReference type="Proteomes" id="UP000237911">
    <property type="component" value="Unassembled WGS sequence"/>
</dbReference>
<accession>A0A9X7P046</accession>
<sequence length="215" mass="23681">MSSDCPPIEARYGDGWQPIINRLVADLQELDPAIRIVRVREKFGGLRVSAEWPAGTDLDRLRSLVDAARDESSRTCERCGIAGEQRRVGGYWIMTLCSSCNAYAEVAADRYSCNVADLCVRARHMSSGAPVLLETEDGQLLELTMDDSSADAMVQAMITDDEMRWVRAGSPEQRDGALLGGMTQGLILRPYRHGEEGRPKPRPVREIVAQAVTAT</sequence>
<name>A0A9X7P046_9MYCO</name>